<evidence type="ECO:0008006" key="3">
    <source>
        <dbReference type="Google" id="ProtNLM"/>
    </source>
</evidence>
<dbReference type="Proteomes" id="UP001174932">
    <property type="component" value="Unassembled WGS sequence"/>
</dbReference>
<accession>A0ABT8YH35</accession>
<reference evidence="1" key="1">
    <citation type="journal article" date="2015" name="Int. J. Syst. Evol. Microbiol.">
        <title>Rhizobium alvei sp. nov., isolated from a freshwater river.</title>
        <authorList>
            <person name="Sheu S.Y."/>
            <person name="Huang H.W."/>
            <person name="Young C.C."/>
            <person name="Chen W.M."/>
        </authorList>
    </citation>
    <scope>NUCLEOTIDE SEQUENCE</scope>
    <source>
        <strain evidence="1">TNR-22</strain>
    </source>
</reference>
<comment type="caution">
    <text evidence="1">The sequence shown here is derived from an EMBL/GenBank/DDBJ whole genome shotgun (WGS) entry which is preliminary data.</text>
</comment>
<evidence type="ECO:0000313" key="2">
    <source>
        <dbReference type="Proteomes" id="UP001174932"/>
    </source>
</evidence>
<protein>
    <recommendedName>
        <fullName evidence="3">DUF2946 domain-containing protein</fullName>
    </recommendedName>
</protein>
<proteinExistence type="predicted"/>
<organism evidence="1 2">
    <name type="scientific">Rhizobium alvei</name>
    <dbReference type="NCBI Taxonomy" id="1132659"/>
    <lineage>
        <taxon>Bacteria</taxon>
        <taxon>Pseudomonadati</taxon>
        <taxon>Pseudomonadota</taxon>
        <taxon>Alphaproteobacteria</taxon>
        <taxon>Hyphomicrobiales</taxon>
        <taxon>Rhizobiaceae</taxon>
        <taxon>Rhizobium/Agrobacterium group</taxon>
        <taxon>Rhizobium</taxon>
    </lineage>
</organism>
<dbReference type="EMBL" id="JAUOZU010000002">
    <property type="protein sequence ID" value="MDO6962924.1"/>
    <property type="molecule type" value="Genomic_DNA"/>
</dbReference>
<sequence>MKEPEDVIAIAANRLMFYLRLALVAALAGYMLPTVSFAMHGDVAASYSQQMAFAKNDSAHSHDETAAVHDHGDQAAEHEHIQSNQDCCSNLCLNMAVVADSPQLSVLRTSIAIDFTNDQRVFAEPIGLIRPPCFLT</sequence>
<keyword evidence="2" id="KW-1185">Reference proteome</keyword>
<name>A0ABT8YH35_9HYPH</name>
<gene>
    <name evidence="1" type="ORF">Q4481_03085</name>
</gene>
<dbReference type="RefSeq" id="WP_304374815.1">
    <property type="nucleotide sequence ID" value="NZ_JAUOZU010000002.1"/>
</dbReference>
<evidence type="ECO:0000313" key="1">
    <source>
        <dbReference type="EMBL" id="MDO6962924.1"/>
    </source>
</evidence>
<reference evidence="1" key="2">
    <citation type="submission" date="2023-07" db="EMBL/GenBank/DDBJ databases">
        <authorList>
            <person name="Shen H."/>
        </authorList>
    </citation>
    <scope>NUCLEOTIDE SEQUENCE</scope>
    <source>
        <strain evidence="1">TNR-22</strain>
    </source>
</reference>